<dbReference type="Proteomes" id="UP000756346">
    <property type="component" value="Unassembled WGS sequence"/>
</dbReference>
<keyword evidence="1" id="KW-0472">Membrane</keyword>
<evidence type="ECO:0000313" key="3">
    <source>
        <dbReference type="Proteomes" id="UP000756346"/>
    </source>
</evidence>
<dbReference type="PANTHER" id="PTHR42044:SF2">
    <property type="entry name" value="DUF676 DOMAIN-CONTAINING PROTEIN"/>
    <property type="match status" value="1"/>
</dbReference>
<keyword evidence="1" id="KW-0812">Transmembrane</keyword>
<dbReference type="GeneID" id="70190254"/>
<keyword evidence="3" id="KW-1185">Reference proteome</keyword>
<dbReference type="RefSeq" id="XP_046003856.1">
    <property type="nucleotide sequence ID" value="XM_046160708.1"/>
</dbReference>
<dbReference type="OrthoDB" id="202545at2759"/>
<dbReference type="SUPFAM" id="SSF53474">
    <property type="entry name" value="alpha/beta-Hydrolases"/>
    <property type="match status" value="1"/>
</dbReference>
<comment type="caution">
    <text evidence="2">The sequence shown here is derived from an EMBL/GenBank/DDBJ whole genome shotgun (WGS) entry which is preliminary data.</text>
</comment>
<reference evidence="2" key="1">
    <citation type="journal article" date="2021" name="Nat. Commun.">
        <title>Genetic determinants of endophytism in the Arabidopsis root mycobiome.</title>
        <authorList>
            <person name="Mesny F."/>
            <person name="Miyauchi S."/>
            <person name="Thiergart T."/>
            <person name="Pickel B."/>
            <person name="Atanasova L."/>
            <person name="Karlsson M."/>
            <person name="Huettel B."/>
            <person name="Barry K.W."/>
            <person name="Haridas S."/>
            <person name="Chen C."/>
            <person name="Bauer D."/>
            <person name="Andreopoulos W."/>
            <person name="Pangilinan J."/>
            <person name="LaButti K."/>
            <person name="Riley R."/>
            <person name="Lipzen A."/>
            <person name="Clum A."/>
            <person name="Drula E."/>
            <person name="Henrissat B."/>
            <person name="Kohler A."/>
            <person name="Grigoriev I.V."/>
            <person name="Martin F.M."/>
            <person name="Hacquard S."/>
        </authorList>
    </citation>
    <scope>NUCLEOTIDE SEQUENCE</scope>
    <source>
        <strain evidence="2">MPI-CAGE-CH-0230</strain>
    </source>
</reference>
<organism evidence="2 3">
    <name type="scientific">Microdochium trichocladiopsis</name>
    <dbReference type="NCBI Taxonomy" id="1682393"/>
    <lineage>
        <taxon>Eukaryota</taxon>
        <taxon>Fungi</taxon>
        <taxon>Dikarya</taxon>
        <taxon>Ascomycota</taxon>
        <taxon>Pezizomycotina</taxon>
        <taxon>Sordariomycetes</taxon>
        <taxon>Xylariomycetidae</taxon>
        <taxon>Xylariales</taxon>
        <taxon>Microdochiaceae</taxon>
        <taxon>Microdochium</taxon>
    </lineage>
</organism>
<dbReference type="AlphaFoldDB" id="A0A9P8XR57"/>
<keyword evidence="1" id="KW-1133">Transmembrane helix</keyword>
<feature type="transmembrane region" description="Helical" evidence="1">
    <location>
        <begin position="12"/>
        <end position="34"/>
    </location>
</feature>
<protein>
    <submittedName>
        <fullName evidence="2">Uncharacterized protein</fullName>
    </submittedName>
</protein>
<proteinExistence type="predicted"/>
<accession>A0A9P8XR57</accession>
<sequence length="440" mass="48620">MSDPVPFVNSGRYWLVSLVNSISVWAAVAVLSWAGDFTITAAVLALIQRIFIALVSNLGGGVLIVRGIFTNETSPEVINYILNHLGDLLCFLYDLIRPSAVITTGNAGTPPENEYWELDLTIEANQRAVGAQIQRVLLSISEIIRLGNRWPAPTTIADVTMNTELESDLVNEAPRPTYVARFNGKAPSELSGEKWIYINGIGNERVWFESGCRKISNAFRRDVTGVYNRSDGILWDIIECFGEHSAIFDANDMQIDNRFIQVTGSSQAAQEALRAELDRTLWPQDGSPEPEKVVLICHSQGCLLTRLTLQAMVQAYDGEARKRTDMKEKLYVFSFANPSIDWLVVDGQDVQSLGQFAALTEHFAHEADFVATLGVILHMNGDESGFFFQDPQNQLRTSTVFTSFNGAGHLFGAHYSLDPNDYHNGEASALFRALGGHPLA</sequence>
<evidence type="ECO:0000313" key="2">
    <source>
        <dbReference type="EMBL" id="KAH7009195.1"/>
    </source>
</evidence>
<name>A0A9P8XR57_9PEZI</name>
<dbReference type="InterPro" id="IPR029058">
    <property type="entry name" value="AB_hydrolase_fold"/>
</dbReference>
<dbReference type="EMBL" id="JAGTJQ010000019">
    <property type="protein sequence ID" value="KAH7009195.1"/>
    <property type="molecule type" value="Genomic_DNA"/>
</dbReference>
<evidence type="ECO:0000256" key="1">
    <source>
        <dbReference type="SAM" id="Phobius"/>
    </source>
</evidence>
<dbReference type="PANTHER" id="PTHR42044">
    <property type="entry name" value="DUF676 DOMAIN-CONTAINING PROTEIN-RELATED"/>
    <property type="match status" value="1"/>
</dbReference>
<gene>
    <name evidence="2" type="ORF">B0I36DRAFT_378613</name>
</gene>
<feature type="transmembrane region" description="Helical" evidence="1">
    <location>
        <begin position="46"/>
        <end position="69"/>
    </location>
</feature>